<evidence type="ECO:0000259" key="1">
    <source>
        <dbReference type="Pfam" id="PF18480"/>
    </source>
</evidence>
<dbReference type="PATRIC" id="fig|1440762.4.peg.297"/>
<comment type="caution">
    <text evidence="2">The sequence shown here is derived from an EMBL/GenBank/DDBJ whole genome shotgun (WGS) entry which is preliminary data.</text>
</comment>
<evidence type="ECO:0000313" key="2">
    <source>
        <dbReference type="EMBL" id="KLD65054.1"/>
    </source>
</evidence>
<dbReference type="EMBL" id="JPLA01000012">
    <property type="protein sequence ID" value="KLD65054.1"/>
    <property type="molecule type" value="Genomic_DNA"/>
</dbReference>
<organism evidence="2 3">
    <name type="scientific">Dyella japonica DSM 16301</name>
    <dbReference type="NCBI Taxonomy" id="1440762"/>
    <lineage>
        <taxon>Bacteria</taxon>
        <taxon>Pseudomonadati</taxon>
        <taxon>Pseudomonadota</taxon>
        <taxon>Gammaproteobacteria</taxon>
        <taxon>Lysobacterales</taxon>
        <taxon>Rhodanobacteraceae</taxon>
        <taxon>Dyella</taxon>
    </lineage>
</organism>
<dbReference type="AlphaFoldDB" id="A0A0G9H727"/>
<gene>
    <name evidence="2" type="ORF">Y882_04800</name>
</gene>
<feature type="domain" description="DUF5615" evidence="1">
    <location>
        <begin position="28"/>
        <end position="101"/>
    </location>
</feature>
<sequence length="174" mass="19322">MCSVMWRELEGSRDSTAPEEGKVESRARFLVDASFPSRGVELLRSAGAQVWTSADCDLLGQTESAHVAYALERELVLLTCNPDFLDLQRFPLQRGSAIFVFHFGSGSVNDLRRALRCLAPVLGSSCFSSGCTVEASSTGWARYHCPGNGTRQRRKYRLWHGKLQEWLGESCETA</sequence>
<dbReference type="InterPro" id="IPR041049">
    <property type="entry name" value="DUF5615"/>
</dbReference>
<proteinExistence type="predicted"/>
<accession>A0A0G9H727</accession>
<name>A0A0G9H727_9GAMM</name>
<evidence type="ECO:0000313" key="3">
    <source>
        <dbReference type="Proteomes" id="UP000035481"/>
    </source>
</evidence>
<dbReference type="Pfam" id="PF18480">
    <property type="entry name" value="DUF5615"/>
    <property type="match status" value="1"/>
</dbReference>
<protein>
    <recommendedName>
        <fullName evidence="1">DUF5615 domain-containing protein</fullName>
    </recommendedName>
</protein>
<dbReference type="Proteomes" id="UP000035481">
    <property type="component" value="Unassembled WGS sequence"/>
</dbReference>
<reference evidence="2 3" key="1">
    <citation type="journal article" date="2015" name="Antonie Van Leeuwenhoek">
        <title>A phylogenomic and molecular marker based taxonomic framework for the order Xanthomonadales: proposal to transfer the families Algiphilaceae and Solimonadaceae to the order Nevskiales ord. nov. and to create a new family within the order Xanthomonadales, the family Rhodanobacteraceae fam. nov., containing the genus Rhodanobacter and its closest relatives.</title>
        <authorList>
            <person name="Naushad S."/>
            <person name="Adeolu M."/>
            <person name="Wong S."/>
            <person name="Sohail M."/>
            <person name="Schellhorn H.E."/>
            <person name="Gupta R.S."/>
        </authorList>
    </citation>
    <scope>NUCLEOTIDE SEQUENCE [LARGE SCALE GENOMIC DNA]</scope>
    <source>
        <strain evidence="2 3">DSM 16301</strain>
    </source>
</reference>